<dbReference type="Proteomes" id="UP000008141">
    <property type="component" value="Unassembled WGS sequence"/>
</dbReference>
<evidence type="ECO:0008006" key="9">
    <source>
        <dbReference type="Google" id="ProtNLM"/>
    </source>
</evidence>
<gene>
    <name evidence="7" type="ORF">CHLNCDRAFT_134283</name>
</gene>
<evidence type="ECO:0000256" key="4">
    <source>
        <dbReference type="ARBA" id="ARBA00022989"/>
    </source>
</evidence>
<proteinExistence type="inferred from homology"/>
<evidence type="ECO:0000313" key="7">
    <source>
        <dbReference type="EMBL" id="EFN55314.1"/>
    </source>
</evidence>
<evidence type="ECO:0000256" key="5">
    <source>
        <dbReference type="ARBA" id="ARBA00023136"/>
    </source>
</evidence>
<dbReference type="InParanoid" id="E1ZFP2"/>
<comment type="subcellular location">
    <subcellularLocation>
        <location evidence="1">Membrane</location>
        <topology evidence="1">Multi-pass membrane protein</topology>
    </subcellularLocation>
</comment>
<organism evidence="8">
    <name type="scientific">Chlorella variabilis</name>
    <name type="common">Green alga</name>
    <dbReference type="NCBI Taxonomy" id="554065"/>
    <lineage>
        <taxon>Eukaryota</taxon>
        <taxon>Viridiplantae</taxon>
        <taxon>Chlorophyta</taxon>
        <taxon>core chlorophytes</taxon>
        <taxon>Trebouxiophyceae</taxon>
        <taxon>Chlorellales</taxon>
        <taxon>Chlorellaceae</taxon>
        <taxon>Chlorella clade</taxon>
        <taxon>Chlorella</taxon>
    </lineage>
</organism>
<evidence type="ECO:0000313" key="8">
    <source>
        <dbReference type="Proteomes" id="UP000008141"/>
    </source>
</evidence>
<accession>E1ZFP2</accession>
<keyword evidence="8" id="KW-1185">Reference proteome</keyword>
<evidence type="ECO:0000256" key="1">
    <source>
        <dbReference type="ARBA" id="ARBA00004141"/>
    </source>
</evidence>
<dbReference type="STRING" id="554065.E1ZFP2"/>
<dbReference type="GO" id="GO:0005737">
    <property type="term" value="C:cytoplasm"/>
    <property type="evidence" value="ECO:0007669"/>
    <property type="project" value="TreeGrafter"/>
</dbReference>
<comment type="similarity">
    <text evidence="2 6">Belongs to the peroxisomal membrane protein PXMP2/4 family.</text>
</comment>
<evidence type="ECO:0000256" key="2">
    <source>
        <dbReference type="ARBA" id="ARBA00006824"/>
    </source>
</evidence>
<dbReference type="InterPro" id="IPR007248">
    <property type="entry name" value="Mpv17_PMP22"/>
</dbReference>
<dbReference type="eggNOG" id="KOG1944">
    <property type="taxonomic scope" value="Eukaryota"/>
</dbReference>
<dbReference type="PANTHER" id="PTHR11266">
    <property type="entry name" value="PEROXISOMAL MEMBRANE PROTEIN 2, PXMP2 MPV17"/>
    <property type="match status" value="1"/>
</dbReference>
<dbReference type="Pfam" id="PF04117">
    <property type="entry name" value="Mpv17_PMP22"/>
    <property type="match status" value="1"/>
</dbReference>
<dbReference type="GO" id="GO:0016020">
    <property type="term" value="C:membrane"/>
    <property type="evidence" value="ECO:0007669"/>
    <property type="project" value="UniProtKB-SubCell"/>
</dbReference>
<dbReference type="OrthoDB" id="10267969at2759"/>
<keyword evidence="5" id="KW-0472">Membrane</keyword>
<dbReference type="GeneID" id="17354716"/>
<keyword evidence="3" id="KW-0812">Transmembrane</keyword>
<protein>
    <recommendedName>
        <fullName evidence="9">Protein Mpv17</fullName>
    </recommendedName>
</protein>
<dbReference type="OMA" id="WYQSKLA"/>
<dbReference type="KEGG" id="cvr:CHLNCDRAFT_134283"/>
<reference evidence="7 8" key="1">
    <citation type="journal article" date="2010" name="Plant Cell">
        <title>The Chlorella variabilis NC64A genome reveals adaptation to photosymbiosis, coevolution with viruses, and cryptic sex.</title>
        <authorList>
            <person name="Blanc G."/>
            <person name="Duncan G."/>
            <person name="Agarkova I."/>
            <person name="Borodovsky M."/>
            <person name="Gurnon J."/>
            <person name="Kuo A."/>
            <person name="Lindquist E."/>
            <person name="Lucas S."/>
            <person name="Pangilinan J."/>
            <person name="Polle J."/>
            <person name="Salamov A."/>
            <person name="Terry A."/>
            <person name="Yamada T."/>
            <person name="Dunigan D.D."/>
            <person name="Grigoriev I.V."/>
            <person name="Claverie J.M."/>
            <person name="Van Etten J.L."/>
        </authorList>
    </citation>
    <scope>NUCLEOTIDE SEQUENCE [LARGE SCALE GENOMIC DNA]</scope>
    <source>
        <strain evidence="7 8">NC64A</strain>
    </source>
</reference>
<evidence type="ECO:0000256" key="3">
    <source>
        <dbReference type="ARBA" id="ARBA00022692"/>
    </source>
</evidence>
<dbReference type="AlphaFoldDB" id="E1ZFP2"/>
<sequence>MAGLLARAFRVYADQLAQHPWGTQIVSTGMLWAAGDALAQRVEDQPFDLRRNLLTAAYGSAFIGPVGHAWYLGLDRAARALLTPGSLAFVGGKVVADTAIFGPLHVAGYFTHMTVCEGGTMADVRAKLRRDFWPTFSAELAVWPAVQAANFKLVPVQYQLLVVNTFTILDSCFMSWARANDGWFQRLFPSVAAQLGMQPLPAVRGSSVEAKKES</sequence>
<keyword evidence="4" id="KW-1133">Transmembrane helix</keyword>
<dbReference type="FunCoup" id="E1ZFP2">
    <property type="interactions" value="140"/>
</dbReference>
<dbReference type="EMBL" id="GL433845">
    <property type="protein sequence ID" value="EFN55314.1"/>
    <property type="molecule type" value="Genomic_DNA"/>
</dbReference>
<name>E1ZFP2_CHLVA</name>
<dbReference type="PANTHER" id="PTHR11266:SF17">
    <property type="entry name" value="PROTEIN MPV17"/>
    <property type="match status" value="1"/>
</dbReference>
<dbReference type="RefSeq" id="XP_005847416.1">
    <property type="nucleotide sequence ID" value="XM_005847354.1"/>
</dbReference>
<evidence type="ECO:0000256" key="6">
    <source>
        <dbReference type="RuleBase" id="RU363053"/>
    </source>
</evidence>